<dbReference type="Proteomes" id="UP001243330">
    <property type="component" value="Unassembled WGS sequence"/>
</dbReference>
<reference evidence="1" key="1">
    <citation type="submission" date="2023-01" db="EMBL/GenBank/DDBJ databases">
        <title>Colletotrichum chrysophilum M932 genome sequence.</title>
        <authorList>
            <person name="Baroncelli R."/>
        </authorList>
    </citation>
    <scope>NUCLEOTIDE SEQUENCE</scope>
    <source>
        <strain evidence="1">M932</strain>
    </source>
</reference>
<dbReference type="AlphaFoldDB" id="A0AAD9AK85"/>
<organism evidence="1 2">
    <name type="scientific">Colletotrichum chrysophilum</name>
    <dbReference type="NCBI Taxonomy" id="1836956"/>
    <lineage>
        <taxon>Eukaryota</taxon>
        <taxon>Fungi</taxon>
        <taxon>Dikarya</taxon>
        <taxon>Ascomycota</taxon>
        <taxon>Pezizomycotina</taxon>
        <taxon>Sordariomycetes</taxon>
        <taxon>Hypocreomycetidae</taxon>
        <taxon>Glomerellales</taxon>
        <taxon>Glomerellaceae</taxon>
        <taxon>Colletotrichum</taxon>
        <taxon>Colletotrichum gloeosporioides species complex</taxon>
    </lineage>
</organism>
<comment type="caution">
    <text evidence="1">The sequence shown here is derived from an EMBL/GenBank/DDBJ whole genome shotgun (WGS) entry which is preliminary data.</text>
</comment>
<name>A0AAD9AK85_9PEZI</name>
<protein>
    <submittedName>
        <fullName evidence="1">Uncharacterized protein</fullName>
    </submittedName>
</protein>
<evidence type="ECO:0000313" key="2">
    <source>
        <dbReference type="Proteomes" id="UP001243330"/>
    </source>
</evidence>
<sequence length="54" mass="6226">MDDLSMEDVDNFDVAHAVEHATWPNNVPDREVVIEADDQVIFHSSRLQLRSLTF</sequence>
<dbReference type="EMBL" id="JAQOWY010000129">
    <property type="protein sequence ID" value="KAK1850013.1"/>
    <property type="molecule type" value="Genomic_DNA"/>
</dbReference>
<keyword evidence="2" id="KW-1185">Reference proteome</keyword>
<evidence type="ECO:0000313" key="1">
    <source>
        <dbReference type="EMBL" id="KAK1850013.1"/>
    </source>
</evidence>
<accession>A0AAD9AK85</accession>
<gene>
    <name evidence="1" type="ORF">CCHR01_07337</name>
</gene>
<proteinExistence type="predicted"/>